<evidence type="ECO:0000256" key="2">
    <source>
        <dbReference type="SAM" id="MobiDB-lite"/>
    </source>
</evidence>
<keyword evidence="3" id="KW-1133">Transmembrane helix</keyword>
<reference evidence="5 6" key="1">
    <citation type="submission" date="2024-06" db="EMBL/GenBank/DDBJ databases">
        <authorList>
            <person name="Kraege A."/>
            <person name="Thomma B."/>
        </authorList>
    </citation>
    <scope>NUCLEOTIDE SEQUENCE [LARGE SCALE GENOMIC DNA]</scope>
</reference>
<dbReference type="InterPro" id="IPR038499">
    <property type="entry name" value="BRO1_sf"/>
</dbReference>
<dbReference type="EMBL" id="CAXHTA020000008">
    <property type="protein sequence ID" value="CAL5223213.1"/>
    <property type="molecule type" value="Genomic_DNA"/>
</dbReference>
<evidence type="ECO:0000259" key="4">
    <source>
        <dbReference type="PROSITE" id="PS51180"/>
    </source>
</evidence>
<feature type="region of interest" description="Disordered" evidence="2">
    <location>
        <begin position="602"/>
        <end position="631"/>
    </location>
</feature>
<evidence type="ECO:0000256" key="1">
    <source>
        <dbReference type="ARBA" id="ARBA00008901"/>
    </source>
</evidence>
<gene>
    <name evidence="5" type="primary">g5689</name>
    <name evidence="5" type="ORF">VP750_LOCUS4872</name>
</gene>
<protein>
    <submittedName>
        <fullName evidence="5">G5689 protein</fullName>
    </submittedName>
</protein>
<sequence>MVTLTTGREDINGMEAVAQPPPGTASDRTTATGGGVASDRLRVHAHLYKPRLKSSSTVPDFQAELRQYASKQGRNAALEYATALGNARRAFLMKAETPGTSDVEAALDQAAEDYISLLIGLLNALPKPKKGGDSKDGGKGDEVDELALEMESEGAHDESSTAPKGPSSKLPSSLAAPSTSAADGKAGSVVKGDSKLRRGAVGFEWKDVMLTPPTSVTARDAVYELGCVLEAVALWKMARAAQLCADSRQGTPGEAVSQAYRLLRAAAGIFDFVRDHCATFLINAVDTKDCNCQTAQAFSLACIAQAQALTVLRAVQKGNAPTLIAALATDASAAFKSAAGTAGGVVSGGKADSKFVLYCEYQAAAMETVALAFTGQDNLMSQQAGTALAYLGKAKSQLAAAQGASKAYDRAQPVTSATAHEYADLELRQAVEKPYERAERDNKSVYFQHVPAADSLGAIQPRRLVNATAYTLPAPAALVNKTLMESFAEVPPDKADKMTGAPAASAAAAAAGKKEEEGKEGEGKESDKAQPKGGAWWQWLLVFTAMPFLVIISLVGAVVWLVLLPFKCLCCPCGCAAQLLWSAVEWLLKAPFRALLWASGKPWKPEKPEELKAGAQAAGAKKNGKDKVPPV</sequence>
<evidence type="ECO:0000313" key="5">
    <source>
        <dbReference type="EMBL" id="CAL5223213.1"/>
    </source>
</evidence>
<feature type="domain" description="BRO1" evidence="4">
    <location>
        <begin position="46"/>
        <end position="566"/>
    </location>
</feature>
<dbReference type="PANTHER" id="PTHR23032">
    <property type="entry name" value="BRO1 DOMAIN-CONTAINING PROTEIN BROX"/>
    <property type="match status" value="1"/>
</dbReference>
<feature type="compositionally biased region" description="Low complexity" evidence="2">
    <location>
        <begin position="500"/>
        <end position="511"/>
    </location>
</feature>
<comment type="caution">
    <text evidence="5">The sequence shown here is derived from an EMBL/GenBank/DDBJ whole genome shotgun (WGS) entry which is preliminary data.</text>
</comment>
<dbReference type="PROSITE" id="PS51180">
    <property type="entry name" value="BRO1"/>
    <property type="match status" value="1"/>
</dbReference>
<feature type="region of interest" description="Disordered" evidence="2">
    <location>
        <begin position="494"/>
        <end position="530"/>
    </location>
</feature>
<organism evidence="5 6">
    <name type="scientific">Coccomyxa viridis</name>
    <dbReference type="NCBI Taxonomy" id="1274662"/>
    <lineage>
        <taxon>Eukaryota</taxon>
        <taxon>Viridiplantae</taxon>
        <taxon>Chlorophyta</taxon>
        <taxon>core chlorophytes</taxon>
        <taxon>Trebouxiophyceae</taxon>
        <taxon>Trebouxiophyceae incertae sedis</taxon>
        <taxon>Coccomyxaceae</taxon>
        <taxon>Coccomyxa</taxon>
    </lineage>
</organism>
<dbReference type="InterPro" id="IPR038898">
    <property type="entry name" value="BROX"/>
</dbReference>
<keyword evidence="3" id="KW-0472">Membrane</keyword>
<keyword evidence="3" id="KW-0812">Transmembrane</keyword>
<keyword evidence="6" id="KW-1185">Reference proteome</keyword>
<dbReference type="SMART" id="SM01041">
    <property type="entry name" value="BRO1"/>
    <property type="match status" value="1"/>
</dbReference>
<feature type="compositionally biased region" description="Low complexity" evidence="2">
    <location>
        <begin position="162"/>
        <end position="182"/>
    </location>
</feature>
<feature type="region of interest" description="Disordered" evidence="2">
    <location>
        <begin position="1"/>
        <end position="36"/>
    </location>
</feature>
<comment type="similarity">
    <text evidence="1">Belongs to the BROX family.</text>
</comment>
<evidence type="ECO:0000256" key="3">
    <source>
        <dbReference type="SAM" id="Phobius"/>
    </source>
</evidence>
<feature type="region of interest" description="Disordered" evidence="2">
    <location>
        <begin position="150"/>
        <end position="188"/>
    </location>
</feature>
<dbReference type="PANTHER" id="PTHR23032:SF13">
    <property type="entry name" value="BRO1 DOMAIN-CONTAINING PROTEIN BROX"/>
    <property type="match status" value="1"/>
</dbReference>
<name>A0ABP1FYC7_9CHLO</name>
<dbReference type="Gene3D" id="1.25.40.280">
    <property type="entry name" value="alix/aip1 like domains"/>
    <property type="match status" value="1"/>
</dbReference>
<dbReference type="Proteomes" id="UP001497392">
    <property type="component" value="Unassembled WGS sequence"/>
</dbReference>
<feature type="compositionally biased region" description="Basic and acidic residues" evidence="2">
    <location>
        <begin position="603"/>
        <end position="612"/>
    </location>
</feature>
<accession>A0ABP1FYC7</accession>
<dbReference type="InterPro" id="IPR004328">
    <property type="entry name" value="BRO1_dom"/>
</dbReference>
<dbReference type="Pfam" id="PF03097">
    <property type="entry name" value="BRO1"/>
    <property type="match status" value="1"/>
</dbReference>
<proteinExistence type="inferred from homology"/>
<feature type="compositionally biased region" description="Basic and acidic residues" evidence="2">
    <location>
        <begin position="512"/>
        <end position="530"/>
    </location>
</feature>
<evidence type="ECO:0000313" key="6">
    <source>
        <dbReference type="Proteomes" id="UP001497392"/>
    </source>
</evidence>
<feature type="transmembrane region" description="Helical" evidence="3">
    <location>
        <begin position="536"/>
        <end position="563"/>
    </location>
</feature>